<proteinExistence type="predicted"/>
<evidence type="ECO:0000313" key="2">
    <source>
        <dbReference type="EMBL" id="KZX14816.1"/>
    </source>
</evidence>
<sequence>MTFKFIYTDEKNEDFILLDNEQSAYYLNLLGNIAIEYRNLYPPKQEYFVVIVEDNDKSIACGAFKEYSKDIVEFNRIYVKEDYQRKGIGLGIVKELEKIAKKRGYYFAILETNIHMPQAIVFYDKLNYNLIENYEPFKNNNNCVCMKKKL</sequence>
<feature type="domain" description="N-acetyltransferase" evidence="1">
    <location>
        <begin position="1"/>
        <end position="150"/>
    </location>
</feature>
<name>A0A166CSJ0_9EURY</name>
<dbReference type="STRING" id="47311.MBCUT_19440"/>
<protein>
    <submittedName>
        <fullName evidence="2">Acetyltransferase</fullName>
    </submittedName>
</protein>
<dbReference type="AlphaFoldDB" id="A0A166CSJ0"/>
<dbReference type="RefSeq" id="WP_067260466.1">
    <property type="nucleotide sequence ID" value="NZ_LWMW01000147.1"/>
</dbReference>
<dbReference type="PROSITE" id="PS51186">
    <property type="entry name" value="GNAT"/>
    <property type="match status" value="1"/>
</dbReference>
<dbReference type="EMBL" id="LWMW01000147">
    <property type="protein sequence ID" value="KZX14816.1"/>
    <property type="molecule type" value="Genomic_DNA"/>
</dbReference>
<dbReference type="OrthoDB" id="125295at2157"/>
<organism evidence="2 3">
    <name type="scientific">Methanobrevibacter cuticularis</name>
    <dbReference type="NCBI Taxonomy" id="47311"/>
    <lineage>
        <taxon>Archaea</taxon>
        <taxon>Methanobacteriati</taxon>
        <taxon>Methanobacteriota</taxon>
        <taxon>Methanomada group</taxon>
        <taxon>Methanobacteria</taxon>
        <taxon>Methanobacteriales</taxon>
        <taxon>Methanobacteriaceae</taxon>
        <taxon>Methanobrevibacter</taxon>
    </lineage>
</organism>
<gene>
    <name evidence="2" type="ORF">MBCUT_19440</name>
</gene>
<dbReference type="GO" id="GO:0016747">
    <property type="term" value="F:acyltransferase activity, transferring groups other than amino-acyl groups"/>
    <property type="evidence" value="ECO:0007669"/>
    <property type="project" value="InterPro"/>
</dbReference>
<evidence type="ECO:0000259" key="1">
    <source>
        <dbReference type="PROSITE" id="PS51186"/>
    </source>
</evidence>
<accession>A0A166CSJ0</accession>
<comment type="caution">
    <text evidence="2">The sequence shown here is derived from an EMBL/GenBank/DDBJ whole genome shotgun (WGS) entry which is preliminary data.</text>
</comment>
<reference evidence="2 3" key="1">
    <citation type="submission" date="2016-04" db="EMBL/GenBank/DDBJ databases">
        <title>Genome sequence of Methanobrevibacter cuticularis DSM 11139.</title>
        <authorList>
            <person name="Poehlein A."/>
            <person name="Seedorf H."/>
            <person name="Daniel R."/>
        </authorList>
    </citation>
    <scope>NUCLEOTIDE SEQUENCE [LARGE SCALE GENOMIC DNA]</scope>
    <source>
        <strain evidence="2 3">DSM 11139</strain>
    </source>
</reference>
<dbReference type="PATRIC" id="fig|47311.3.peg.2115"/>
<dbReference type="SUPFAM" id="SSF55729">
    <property type="entry name" value="Acyl-CoA N-acyltransferases (Nat)"/>
    <property type="match status" value="1"/>
</dbReference>
<keyword evidence="2" id="KW-0808">Transferase</keyword>
<dbReference type="InterPro" id="IPR016181">
    <property type="entry name" value="Acyl_CoA_acyltransferase"/>
</dbReference>
<keyword evidence="3" id="KW-1185">Reference proteome</keyword>
<evidence type="ECO:0000313" key="3">
    <source>
        <dbReference type="Proteomes" id="UP000077275"/>
    </source>
</evidence>
<dbReference type="CDD" id="cd04301">
    <property type="entry name" value="NAT_SF"/>
    <property type="match status" value="1"/>
</dbReference>
<dbReference type="Proteomes" id="UP000077275">
    <property type="component" value="Unassembled WGS sequence"/>
</dbReference>
<dbReference type="InterPro" id="IPR000182">
    <property type="entry name" value="GNAT_dom"/>
</dbReference>
<dbReference type="Pfam" id="PF00583">
    <property type="entry name" value="Acetyltransf_1"/>
    <property type="match status" value="1"/>
</dbReference>
<dbReference type="Gene3D" id="3.40.630.30">
    <property type="match status" value="1"/>
</dbReference>